<feature type="domain" description="ABM" evidence="1">
    <location>
        <begin position="2"/>
        <end position="92"/>
    </location>
</feature>
<sequence>MINVGFYYKVKEGHEKEFEETFDKVVDYLRKEYAGFKNATLYKNVKEPREYLIYSEWEDLDTFKKFISSYAYKSTVDYGKTIIEGRPTHRVFQQVNT</sequence>
<dbReference type="STRING" id="1160895.CM19_03845"/>
<keyword evidence="3" id="KW-1185">Reference proteome</keyword>
<organism evidence="2 3">
    <name type="scientific">Candidatus Acidianus copahuensis</name>
    <dbReference type="NCBI Taxonomy" id="1160895"/>
    <lineage>
        <taxon>Archaea</taxon>
        <taxon>Thermoproteota</taxon>
        <taxon>Thermoprotei</taxon>
        <taxon>Sulfolobales</taxon>
        <taxon>Sulfolobaceae</taxon>
        <taxon>Acidianus</taxon>
    </lineage>
</organism>
<name>A0A031LRZ4_9CREN</name>
<evidence type="ECO:0000313" key="3">
    <source>
        <dbReference type="Proteomes" id="UP000024332"/>
    </source>
</evidence>
<dbReference type="OrthoDB" id="8690at2157"/>
<dbReference type="GO" id="GO:0004497">
    <property type="term" value="F:monooxygenase activity"/>
    <property type="evidence" value="ECO:0007669"/>
    <property type="project" value="UniProtKB-KW"/>
</dbReference>
<dbReference type="Proteomes" id="UP000024332">
    <property type="component" value="Unassembled WGS sequence"/>
</dbReference>
<gene>
    <name evidence="2" type="ORF">CM19_03845</name>
</gene>
<reference evidence="2 3" key="1">
    <citation type="submission" date="2014-03" db="EMBL/GenBank/DDBJ databases">
        <title>Draft genome sequence of the novel thermoacidophilic archaea Acidianus copahuensis ALE1 strain, isolated from Copahue volcanic area in Neuquen Argentina.</title>
        <authorList>
            <person name="Urbieta M.S."/>
            <person name="Rascovan N."/>
            <person name="Castro C."/>
            <person name="Revale S."/>
            <person name="Giaveno M.A."/>
            <person name="Vazquez M.P."/>
            <person name="Donati E.R."/>
        </authorList>
    </citation>
    <scope>NUCLEOTIDE SEQUENCE [LARGE SCALE GENOMIC DNA]</scope>
    <source>
        <strain evidence="2 3">ALE1</strain>
    </source>
</reference>
<dbReference type="AlphaFoldDB" id="A0A031LRZ4"/>
<keyword evidence="2" id="KW-0560">Oxidoreductase</keyword>
<dbReference type="PROSITE" id="PS51725">
    <property type="entry name" value="ABM"/>
    <property type="match status" value="1"/>
</dbReference>
<dbReference type="RefSeq" id="WP_048099075.1">
    <property type="nucleotide sequence ID" value="NZ_JFZT01000021.1"/>
</dbReference>
<evidence type="ECO:0000313" key="2">
    <source>
        <dbReference type="EMBL" id="EZQ10571.1"/>
    </source>
</evidence>
<dbReference type="EMBL" id="JFZT01000021">
    <property type="protein sequence ID" value="EZQ10571.1"/>
    <property type="molecule type" value="Genomic_DNA"/>
</dbReference>
<keyword evidence="2" id="KW-0503">Monooxygenase</keyword>
<dbReference type="Pfam" id="PF03992">
    <property type="entry name" value="ABM"/>
    <property type="match status" value="1"/>
</dbReference>
<dbReference type="PANTHER" id="PTHR34474">
    <property type="entry name" value="SIGNAL TRANSDUCTION PROTEIN TRAP"/>
    <property type="match status" value="1"/>
</dbReference>
<dbReference type="Gene3D" id="3.30.70.100">
    <property type="match status" value="1"/>
</dbReference>
<proteinExistence type="predicted"/>
<dbReference type="InterPro" id="IPR050404">
    <property type="entry name" value="Heme-degrading_MO"/>
</dbReference>
<evidence type="ECO:0000259" key="1">
    <source>
        <dbReference type="PROSITE" id="PS51725"/>
    </source>
</evidence>
<dbReference type="PANTHER" id="PTHR34474:SF2">
    <property type="entry name" value="SIGNAL TRANSDUCTION PROTEIN TRAP"/>
    <property type="match status" value="1"/>
</dbReference>
<dbReference type="InterPro" id="IPR007138">
    <property type="entry name" value="ABM_dom"/>
</dbReference>
<dbReference type="InterPro" id="IPR011008">
    <property type="entry name" value="Dimeric_a/b-barrel"/>
</dbReference>
<comment type="caution">
    <text evidence="2">The sequence shown here is derived from an EMBL/GenBank/DDBJ whole genome shotgun (WGS) entry which is preliminary data.</text>
</comment>
<dbReference type="SUPFAM" id="SSF54909">
    <property type="entry name" value="Dimeric alpha+beta barrel"/>
    <property type="match status" value="1"/>
</dbReference>
<protein>
    <submittedName>
        <fullName evidence="2">Antibiotic biosynthesis monooxygenase</fullName>
    </submittedName>
</protein>
<accession>A0A031LRZ4</accession>